<evidence type="ECO:0000256" key="1">
    <source>
        <dbReference type="SAM" id="SignalP"/>
    </source>
</evidence>
<dbReference type="Proteomes" id="UP000182835">
    <property type="component" value="Unassembled WGS sequence"/>
</dbReference>
<dbReference type="AlphaFoldDB" id="A0A1L8R7M9"/>
<dbReference type="Pfam" id="PF12010">
    <property type="entry name" value="DUF3502"/>
    <property type="match status" value="1"/>
</dbReference>
<dbReference type="PROSITE" id="PS51257">
    <property type="entry name" value="PROKAR_LIPOPROTEIN"/>
    <property type="match status" value="1"/>
</dbReference>
<dbReference type="PANTHER" id="PTHR43649:SF17">
    <property type="entry name" value="ABC TRANSPORTER SOLUTE BINDING PROTEIN-SUGAR TRANSPORT"/>
    <property type="match status" value="1"/>
</dbReference>
<name>A0A1L8R7M9_9ENTE</name>
<dbReference type="SUPFAM" id="SSF53850">
    <property type="entry name" value="Periplasmic binding protein-like II"/>
    <property type="match status" value="1"/>
</dbReference>
<dbReference type="InterPro" id="IPR050490">
    <property type="entry name" value="Bact_solute-bd_prot1"/>
</dbReference>
<feature type="chain" id="PRO_5039080936" evidence="1">
    <location>
        <begin position="22"/>
        <end position="489"/>
    </location>
</feature>
<comment type="caution">
    <text evidence="3">The sequence shown here is derived from an EMBL/GenBank/DDBJ whole genome shotgun (WGS) entry which is preliminary data.</text>
</comment>
<dbReference type="EMBL" id="JXKG01000005">
    <property type="protein sequence ID" value="OJG15753.1"/>
    <property type="molecule type" value="Genomic_DNA"/>
</dbReference>
<protein>
    <submittedName>
        <fullName evidence="3">Extracellular solute-binding protein</fullName>
    </submittedName>
</protein>
<reference evidence="3 4" key="1">
    <citation type="submission" date="2014-12" db="EMBL/GenBank/DDBJ databases">
        <title>Draft genome sequences of 29 type strains of Enterococci.</title>
        <authorList>
            <person name="Zhong Z."/>
            <person name="Sun Z."/>
            <person name="Liu W."/>
            <person name="Zhang W."/>
            <person name="Zhang H."/>
        </authorList>
    </citation>
    <scope>NUCLEOTIDE SEQUENCE [LARGE SCALE GENOMIC DNA]</scope>
    <source>
        <strain evidence="3 4">DSM 21207</strain>
    </source>
</reference>
<organism evidence="3 4">
    <name type="scientific">Enterococcus canintestini</name>
    <dbReference type="NCBI Taxonomy" id="317010"/>
    <lineage>
        <taxon>Bacteria</taxon>
        <taxon>Bacillati</taxon>
        <taxon>Bacillota</taxon>
        <taxon>Bacilli</taxon>
        <taxon>Lactobacillales</taxon>
        <taxon>Enterococcaceae</taxon>
        <taxon>Enterococcus</taxon>
    </lineage>
</organism>
<dbReference type="InterPro" id="IPR006059">
    <property type="entry name" value="SBP"/>
</dbReference>
<dbReference type="PANTHER" id="PTHR43649">
    <property type="entry name" value="ARABINOSE-BINDING PROTEIN-RELATED"/>
    <property type="match status" value="1"/>
</dbReference>
<evidence type="ECO:0000259" key="2">
    <source>
        <dbReference type="Pfam" id="PF12010"/>
    </source>
</evidence>
<gene>
    <name evidence="3" type="ORF">RU96_GL002058</name>
</gene>
<evidence type="ECO:0000313" key="4">
    <source>
        <dbReference type="Proteomes" id="UP000182835"/>
    </source>
</evidence>
<dbReference type="STRING" id="317010.RU96_GL002058"/>
<dbReference type="RefSeq" id="WP_071864412.1">
    <property type="nucleotide sequence ID" value="NZ_JBHLVQ010000007.1"/>
</dbReference>
<dbReference type="Pfam" id="PF01547">
    <property type="entry name" value="SBP_bac_1"/>
    <property type="match status" value="1"/>
</dbReference>
<proteinExistence type="predicted"/>
<evidence type="ECO:0000313" key="3">
    <source>
        <dbReference type="EMBL" id="OJG15753.1"/>
    </source>
</evidence>
<feature type="domain" description="DUF3502" evidence="2">
    <location>
        <begin position="418"/>
        <end position="486"/>
    </location>
</feature>
<accession>A0A1L8R7M9</accession>
<dbReference type="OrthoDB" id="7936627at2"/>
<dbReference type="Gene3D" id="3.40.190.10">
    <property type="entry name" value="Periplasmic binding protein-like II"/>
    <property type="match status" value="1"/>
</dbReference>
<sequence>MKTWKKVLGVSALALMTAGLAACGSQKDASSDSGSSSDSKTLLMYQVGDKPENYDELMKIANKRIKEKIGVTVDLQYIGWGDWDKKMPTIINSGESYDIAFAYQYVANAQKGAFADLTELSQKYAKDYMDQLPEMYKKGNEVDGKLYAIPVYGNAWAQQVLTFNDQYVKKYNLDISKVDGSYQSATEVLKQFHEKEPNIAAFAIGQSFNASSNMDFPLGKDYPFAVRLDAEGAPKIINQYEDKEFQDNLKTLHEWYKEGLIPTDAATNTTGFPLEGNTWFMREETQGPMDYGDTILRNAAQQDLTSRPLTQQLKTTSQAQMANFVVSNTSKNKEKAVEFLNLLNTDPELLNGLVYGVEGKAWEKVGDDKLKLLDGYKPNEHMAAWNTGNNMILYTQDTITDEQIKERDESIENAKTSPILGFNVKTDNFKTQLSSIMNVMNRYKANLNTGSIDPEKTIPEMVAELKKAGWDDAQKDMQKQLDQFVKDNK</sequence>
<dbReference type="InterPro" id="IPR022627">
    <property type="entry name" value="DUF3502"/>
</dbReference>
<feature type="signal peptide" evidence="1">
    <location>
        <begin position="1"/>
        <end position="21"/>
    </location>
</feature>
<keyword evidence="1" id="KW-0732">Signal</keyword>